<dbReference type="Proteomes" id="UP001148018">
    <property type="component" value="Unassembled WGS sequence"/>
</dbReference>
<name>A0A9Q0D7Q3_9TELE</name>
<gene>
    <name evidence="2" type="ORF">NHX12_017359</name>
</gene>
<accession>A0A9Q0D7Q3</accession>
<reference evidence="2" key="1">
    <citation type="submission" date="2022-07" db="EMBL/GenBank/DDBJ databases">
        <title>Chromosome-level genome of Muraenolepis orangiensis.</title>
        <authorList>
            <person name="Kim J."/>
        </authorList>
    </citation>
    <scope>NUCLEOTIDE SEQUENCE</scope>
    <source>
        <strain evidence="2">KU_S4_2022</strain>
        <tissue evidence="2">Muscle</tissue>
    </source>
</reference>
<feature type="non-terminal residue" evidence="2">
    <location>
        <position position="1"/>
    </location>
</feature>
<feature type="region of interest" description="Disordered" evidence="1">
    <location>
        <begin position="1"/>
        <end position="57"/>
    </location>
</feature>
<protein>
    <submittedName>
        <fullName evidence="2">Uncharacterized protein</fullName>
    </submittedName>
</protein>
<dbReference type="EMBL" id="JANIIK010000346">
    <property type="protein sequence ID" value="KAJ3583439.1"/>
    <property type="molecule type" value="Genomic_DNA"/>
</dbReference>
<evidence type="ECO:0000256" key="1">
    <source>
        <dbReference type="SAM" id="MobiDB-lite"/>
    </source>
</evidence>
<sequence>TRLESKGHGRGGQAAEERLGHPACQRSGELSRTLPPDARQQKGIHIGTIRDEARPLR</sequence>
<organism evidence="2 3">
    <name type="scientific">Muraenolepis orangiensis</name>
    <name type="common">Patagonian moray cod</name>
    <dbReference type="NCBI Taxonomy" id="630683"/>
    <lineage>
        <taxon>Eukaryota</taxon>
        <taxon>Metazoa</taxon>
        <taxon>Chordata</taxon>
        <taxon>Craniata</taxon>
        <taxon>Vertebrata</taxon>
        <taxon>Euteleostomi</taxon>
        <taxon>Actinopterygii</taxon>
        <taxon>Neopterygii</taxon>
        <taxon>Teleostei</taxon>
        <taxon>Neoteleostei</taxon>
        <taxon>Acanthomorphata</taxon>
        <taxon>Zeiogadaria</taxon>
        <taxon>Gadariae</taxon>
        <taxon>Gadiformes</taxon>
        <taxon>Muraenolepidoidei</taxon>
        <taxon>Muraenolepididae</taxon>
        <taxon>Muraenolepis</taxon>
    </lineage>
</organism>
<feature type="non-terminal residue" evidence="2">
    <location>
        <position position="57"/>
    </location>
</feature>
<evidence type="ECO:0000313" key="3">
    <source>
        <dbReference type="Proteomes" id="UP001148018"/>
    </source>
</evidence>
<dbReference type="AlphaFoldDB" id="A0A9Q0D7Q3"/>
<keyword evidence="3" id="KW-1185">Reference proteome</keyword>
<comment type="caution">
    <text evidence="2">The sequence shown here is derived from an EMBL/GenBank/DDBJ whole genome shotgun (WGS) entry which is preliminary data.</text>
</comment>
<proteinExistence type="predicted"/>
<feature type="compositionally biased region" description="Basic and acidic residues" evidence="1">
    <location>
        <begin position="48"/>
        <end position="57"/>
    </location>
</feature>
<evidence type="ECO:0000313" key="2">
    <source>
        <dbReference type="EMBL" id="KAJ3583439.1"/>
    </source>
</evidence>